<comment type="caution">
    <text evidence="2">The sequence shown here is derived from an EMBL/GenBank/DDBJ whole genome shotgun (WGS) entry which is preliminary data.</text>
</comment>
<evidence type="ECO:0000313" key="2">
    <source>
        <dbReference type="EMBL" id="KAB1865000.1"/>
    </source>
</evidence>
<keyword evidence="1" id="KW-0732">Signal</keyword>
<evidence type="ECO:0000313" key="3">
    <source>
        <dbReference type="Proteomes" id="UP000478836"/>
    </source>
</evidence>
<organism evidence="2 3">
    <name type="scientific">Microbacterium algeriense</name>
    <dbReference type="NCBI Taxonomy" id="2615184"/>
    <lineage>
        <taxon>Bacteria</taxon>
        <taxon>Bacillati</taxon>
        <taxon>Actinomycetota</taxon>
        <taxon>Actinomycetes</taxon>
        <taxon>Micrococcales</taxon>
        <taxon>Microbacteriaceae</taxon>
        <taxon>Microbacterium</taxon>
    </lineage>
</organism>
<evidence type="ECO:0008006" key="4">
    <source>
        <dbReference type="Google" id="ProtNLM"/>
    </source>
</evidence>
<keyword evidence="3" id="KW-1185">Reference proteome</keyword>
<feature type="signal peptide" evidence="1">
    <location>
        <begin position="1"/>
        <end position="29"/>
    </location>
</feature>
<feature type="chain" id="PRO_5045710293" description="Nuclear transport factor 2 family protein" evidence="1">
    <location>
        <begin position="30"/>
        <end position="186"/>
    </location>
</feature>
<dbReference type="GeneID" id="77477415"/>
<dbReference type="RefSeq" id="WP_151459648.1">
    <property type="nucleotide sequence ID" value="NZ_WAAO01000002.1"/>
</dbReference>
<dbReference type="Proteomes" id="UP000478836">
    <property type="component" value="Unassembled WGS sequence"/>
</dbReference>
<name>A0ABQ6V701_9MICO</name>
<accession>A0ABQ6V701</accession>
<gene>
    <name evidence="2" type="ORF">F6A08_13175</name>
</gene>
<protein>
    <recommendedName>
        <fullName evidence="4">Nuclear transport factor 2 family protein</fullName>
    </recommendedName>
</protein>
<reference evidence="3" key="1">
    <citation type="submission" date="2019-09" db="EMBL/GenBank/DDBJ databases">
        <title>Whole genome sequencing of Microbacterium maritypicum.</title>
        <authorList>
            <person name="Lenchi N."/>
        </authorList>
    </citation>
    <scope>NUCLEOTIDE SEQUENCE [LARGE SCALE GENOMIC DNA]</scope>
    <source>
        <strain evidence="3">G1</strain>
    </source>
</reference>
<sequence>MIPPTPPRAPRRSVLLRILATLVAAAPLAACGPTPVPTPTPTAAFASEEEAFAAAEKAFDLYVDALNAIDTSNPETFESLFDLSSGSVESADRKNFSSMYATGQVISGLTRVLSFEGVHSEAPFDQIISAVCLDVSQVTITNPDGSSAVSPDRPDVYALEVTFLVDAGEILVDSADSSDAVQCPAP</sequence>
<evidence type="ECO:0000256" key="1">
    <source>
        <dbReference type="SAM" id="SignalP"/>
    </source>
</evidence>
<dbReference type="EMBL" id="WAAO01000002">
    <property type="protein sequence ID" value="KAB1865000.1"/>
    <property type="molecule type" value="Genomic_DNA"/>
</dbReference>
<proteinExistence type="predicted"/>